<dbReference type="PIRSF" id="PIRSF004923">
    <property type="entry name" value="RseC"/>
    <property type="match status" value="1"/>
</dbReference>
<feature type="transmembrane region" description="Helical" evidence="1">
    <location>
        <begin position="82"/>
        <end position="103"/>
    </location>
</feature>
<sequence>MSAPIEHEALVVAVEPGFAWVRPGPAQLCPACANSGRCGAVALNRLFAGQEEHFRVADPLGVQAGERVMVGVAAQAVLQAALWAYLLPLLALLGGALLGSRLWPIQPDLGGLCGAGVGLTLALFGLRWRSRELALRQSFEPVVVRRLDTSESGGISAPLFSCKAKQKDFQR</sequence>
<proteinExistence type="predicted"/>
<evidence type="ECO:0000256" key="1">
    <source>
        <dbReference type="SAM" id="Phobius"/>
    </source>
</evidence>
<dbReference type="PANTHER" id="PTHR35867:SF1">
    <property type="entry name" value="PROTEIN RSEC"/>
    <property type="match status" value="1"/>
</dbReference>
<name>A0ABV8MM03_9NEIS</name>
<dbReference type="Pfam" id="PF04246">
    <property type="entry name" value="RseC_MucC"/>
    <property type="match status" value="1"/>
</dbReference>
<keyword evidence="1" id="KW-0812">Transmembrane</keyword>
<dbReference type="InterPro" id="IPR026268">
    <property type="entry name" value="RseC"/>
</dbReference>
<dbReference type="EMBL" id="JBHSBU010000001">
    <property type="protein sequence ID" value="MFC4159197.1"/>
    <property type="molecule type" value="Genomic_DNA"/>
</dbReference>
<reference evidence="3" key="1">
    <citation type="journal article" date="2019" name="Int. J. Syst. Evol. Microbiol.">
        <title>The Global Catalogue of Microorganisms (GCM) 10K type strain sequencing project: providing services to taxonomists for standard genome sequencing and annotation.</title>
        <authorList>
            <consortium name="The Broad Institute Genomics Platform"/>
            <consortium name="The Broad Institute Genome Sequencing Center for Infectious Disease"/>
            <person name="Wu L."/>
            <person name="Ma J."/>
        </authorList>
    </citation>
    <scope>NUCLEOTIDE SEQUENCE [LARGE SCALE GENOMIC DNA]</scope>
    <source>
        <strain evidence="3">LMG 29894</strain>
    </source>
</reference>
<organism evidence="2 3">
    <name type="scientific">Chitinimonas lacunae</name>
    <dbReference type="NCBI Taxonomy" id="1963018"/>
    <lineage>
        <taxon>Bacteria</taxon>
        <taxon>Pseudomonadati</taxon>
        <taxon>Pseudomonadota</taxon>
        <taxon>Betaproteobacteria</taxon>
        <taxon>Neisseriales</taxon>
        <taxon>Chitinibacteraceae</taxon>
        <taxon>Chitinimonas</taxon>
    </lineage>
</organism>
<dbReference type="RefSeq" id="WP_378162699.1">
    <property type="nucleotide sequence ID" value="NZ_JBHSBU010000001.1"/>
</dbReference>
<protein>
    <submittedName>
        <fullName evidence="2">SoxR reducing system RseC family protein</fullName>
    </submittedName>
</protein>
<gene>
    <name evidence="2" type="ORF">ACFOW7_07475</name>
</gene>
<feature type="transmembrane region" description="Helical" evidence="1">
    <location>
        <begin position="109"/>
        <end position="128"/>
    </location>
</feature>
<evidence type="ECO:0000313" key="2">
    <source>
        <dbReference type="EMBL" id="MFC4159197.1"/>
    </source>
</evidence>
<accession>A0ABV8MM03</accession>
<dbReference type="Proteomes" id="UP001595791">
    <property type="component" value="Unassembled WGS sequence"/>
</dbReference>
<keyword evidence="1" id="KW-0472">Membrane</keyword>
<evidence type="ECO:0000313" key="3">
    <source>
        <dbReference type="Proteomes" id="UP001595791"/>
    </source>
</evidence>
<keyword evidence="1" id="KW-1133">Transmembrane helix</keyword>
<dbReference type="PANTHER" id="PTHR35867">
    <property type="entry name" value="PROTEIN RSEC"/>
    <property type="match status" value="1"/>
</dbReference>
<comment type="caution">
    <text evidence="2">The sequence shown here is derived from an EMBL/GenBank/DDBJ whole genome shotgun (WGS) entry which is preliminary data.</text>
</comment>
<keyword evidence="3" id="KW-1185">Reference proteome</keyword>
<dbReference type="InterPro" id="IPR007359">
    <property type="entry name" value="SigmaE_reg_RseC_MucC"/>
</dbReference>